<sequence length="312" mass="33467">MSFKLLSLCALLALCAIGTIANPIALDSRDDTVVNTPGGPRPKSQVHHVPDGASLHHTGDAVHIVSATGDILHTNILDKSQPAQGLASRTFMKPSRVVEPRAISTGYVAYTYFTNNSNANPISNFSSTWTVPPNPKTNHNQLLYLFSALTPASDDAILQPVLQYGTSGAGGGNYWATASWYLVGANTYHTTLVPVTVGSALNGVITLQKSALATDGTTTYTYNAQFTHSPYTTITITTTEQLNWAWEALEIYAAQAITDLPTGTTPFKNINMVNMNGINTPLNWLTRNDTTDGFMAMVKVDGVPSGEIDIVY</sequence>
<feature type="chain" id="PRO_5040458828" evidence="1">
    <location>
        <begin position="22"/>
        <end position="312"/>
    </location>
</feature>
<dbReference type="AlphaFoldDB" id="A0A9P5YR82"/>
<evidence type="ECO:0000256" key="1">
    <source>
        <dbReference type="SAM" id="SignalP"/>
    </source>
</evidence>
<accession>A0A9P5YR82</accession>
<protein>
    <submittedName>
        <fullName evidence="2">Uncharacterized protein</fullName>
    </submittedName>
</protein>
<reference evidence="2" key="1">
    <citation type="submission" date="2020-11" db="EMBL/GenBank/DDBJ databases">
        <authorList>
            <consortium name="DOE Joint Genome Institute"/>
            <person name="Ahrendt S."/>
            <person name="Riley R."/>
            <person name="Andreopoulos W."/>
            <person name="Labutti K."/>
            <person name="Pangilinan J."/>
            <person name="Ruiz-Duenas F.J."/>
            <person name="Barrasa J.M."/>
            <person name="Sanchez-Garcia M."/>
            <person name="Camarero S."/>
            <person name="Miyauchi S."/>
            <person name="Serrano A."/>
            <person name="Linde D."/>
            <person name="Babiker R."/>
            <person name="Drula E."/>
            <person name="Ayuso-Fernandez I."/>
            <person name="Pacheco R."/>
            <person name="Padilla G."/>
            <person name="Ferreira P."/>
            <person name="Barriuso J."/>
            <person name="Kellner H."/>
            <person name="Castanera R."/>
            <person name="Alfaro M."/>
            <person name="Ramirez L."/>
            <person name="Pisabarro A.G."/>
            <person name="Kuo A."/>
            <person name="Tritt A."/>
            <person name="Lipzen A."/>
            <person name="He G."/>
            <person name="Yan M."/>
            <person name="Ng V."/>
            <person name="Cullen D."/>
            <person name="Martin F."/>
            <person name="Rosso M.-N."/>
            <person name="Henrissat B."/>
            <person name="Hibbett D."/>
            <person name="Martinez A.T."/>
            <person name="Grigoriev I.V."/>
        </authorList>
    </citation>
    <scope>NUCLEOTIDE SEQUENCE</scope>
    <source>
        <strain evidence="2">CIRM-BRFM 674</strain>
    </source>
</reference>
<proteinExistence type="predicted"/>
<dbReference type="OrthoDB" id="3256306at2759"/>
<comment type="caution">
    <text evidence="2">The sequence shown here is derived from an EMBL/GenBank/DDBJ whole genome shotgun (WGS) entry which is preliminary data.</text>
</comment>
<evidence type="ECO:0000313" key="2">
    <source>
        <dbReference type="EMBL" id="KAF9473959.1"/>
    </source>
</evidence>
<keyword evidence="1" id="KW-0732">Signal</keyword>
<keyword evidence="3" id="KW-1185">Reference proteome</keyword>
<name>A0A9P5YR82_9AGAR</name>
<gene>
    <name evidence="2" type="ORF">BDN70DRAFT_962850</name>
</gene>
<organism evidence="2 3">
    <name type="scientific">Pholiota conissans</name>
    <dbReference type="NCBI Taxonomy" id="109636"/>
    <lineage>
        <taxon>Eukaryota</taxon>
        <taxon>Fungi</taxon>
        <taxon>Dikarya</taxon>
        <taxon>Basidiomycota</taxon>
        <taxon>Agaricomycotina</taxon>
        <taxon>Agaricomycetes</taxon>
        <taxon>Agaricomycetidae</taxon>
        <taxon>Agaricales</taxon>
        <taxon>Agaricineae</taxon>
        <taxon>Strophariaceae</taxon>
        <taxon>Pholiota</taxon>
    </lineage>
</organism>
<feature type="signal peptide" evidence="1">
    <location>
        <begin position="1"/>
        <end position="21"/>
    </location>
</feature>
<dbReference type="Proteomes" id="UP000807469">
    <property type="component" value="Unassembled WGS sequence"/>
</dbReference>
<evidence type="ECO:0000313" key="3">
    <source>
        <dbReference type="Proteomes" id="UP000807469"/>
    </source>
</evidence>
<dbReference type="EMBL" id="MU155405">
    <property type="protein sequence ID" value="KAF9473959.1"/>
    <property type="molecule type" value="Genomic_DNA"/>
</dbReference>